<accession>A0A9N9H7T3</accession>
<evidence type="ECO:0000313" key="2">
    <source>
        <dbReference type="EMBL" id="CAG8653547.1"/>
    </source>
</evidence>
<dbReference type="EMBL" id="CAJVPV010010643">
    <property type="protein sequence ID" value="CAG8653547.1"/>
    <property type="molecule type" value="Genomic_DNA"/>
</dbReference>
<reference evidence="2" key="1">
    <citation type="submission" date="2021-06" db="EMBL/GenBank/DDBJ databases">
        <authorList>
            <person name="Kallberg Y."/>
            <person name="Tangrot J."/>
            <person name="Rosling A."/>
        </authorList>
    </citation>
    <scope>NUCLEOTIDE SEQUENCE</scope>
    <source>
        <strain evidence="2">CL551</strain>
    </source>
</reference>
<keyword evidence="3" id="KW-1185">Reference proteome</keyword>
<organism evidence="2 3">
    <name type="scientific">Acaulospora morrowiae</name>
    <dbReference type="NCBI Taxonomy" id="94023"/>
    <lineage>
        <taxon>Eukaryota</taxon>
        <taxon>Fungi</taxon>
        <taxon>Fungi incertae sedis</taxon>
        <taxon>Mucoromycota</taxon>
        <taxon>Glomeromycotina</taxon>
        <taxon>Glomeromycetes</taxon>
        <taxon>Diversisporales</taxon>
        <taxon>Acaulosporaceae</taxon>
        <taxon>Acaulospora</taxon>
    </lineage>
</organism>
<keyword evidence="1" id="KW-0175">Coiled coil</keyword>
<gene>
    <name evidence="2" type="ORF">AMORRO_LOCUS10081</name>
</gene>
<protein>
    <submittedName>
        <fullName evidence="2">7485_t:CDS:1</fullName>
    </submittedName>
</protein>
<feature type="coiled-coil region" evidence="1">
    <location>
        <begin position="19"/>
        <end position="46"/>
    </location>
</feature>
<evidence type="ECO:0000313" key="3">
    <source>
        <dbReference type="Proteomes" id="UP000789342"/>
    </source>
</evidence>
<dbReference type="AlphaFoldDB" id="A0A9N9H7T3"/>
<proteinExistence type="predicted"/>
<name>A0A9N9H7T3_9GLOM</name>
<dbReference type="Proteomes" id="UP000789342">
    <property type="component" value="Unassembled WGS sequence"/>
</dbReference>
<sequence>MTETNDASIMCHPSYTQIAELFIKELRKQSAEIELLNRRIDQLEKQNAIVKPPDVEIDLAKERTEEFETDISLKHEEHETRKQTMRIDQENQELRAQICQVSEAHPCVQHINEFKTEFTKLNKDNQRFKQQIFKVSSAIAQLQPFLTEMINAKKEFQEVRKEFQLLMPMVDELGDVNEKIQSMLKIIGYLTEYMVINEKSKGTNNSIVVPFKTG</sequence>
<dbReference type="Gene3D" id="1.10.287.2610">
    <property type="match status" value="1"/>
</dbReference>
<evidence type="ECO:0000256" key="1">
    <source>
        <dbReference type="SAM" id="Coils"/>
    </source>
</evidence>
<comment type="caution">
    <text evidence="2">The sequence shown here is derived from an EMBL/GenBank/DDBJ whole genome shotgun (WGS) entry which is preliminary data.</text>
</comment>